<name>A0A2G5UD76_9PELO</name>
<protein>
    <submittedName>
        <fullName evidence="2">Uncharacterized protein</fullName>
    </submittedName>
</protein>
<dbReference type="AlphaFoldDB" id="A0A2G5UD76"/>
<evidence type="ECO:0000313" key="3">
    <source>
        <dbReference type="Proteomes" id="UP000230233"/>
    </source>
</evidence>
<evidence type="ECO:0000256" key="1">
    <source>
        <dbReference type="SAM" id="MobiDB-lite"/>
    </source>
</evidence>
<dbReference type="EMBL" id="PDUG01000004">
    <property type="protein sequence ID" value="PIC37505.1"/>
    <property type="molecule type" value="Genomic_DNA"/>
</dbReference>
<accession>A0A2G5UD76</accession>
<keyword evidence="3" id="KW-1185">Reference proteome</keyword>
<proteinExistence type="predicted"/>
<comment type="caution">
    <text evidence="2">The sequence shown here is derived from an EMBL/GenBank/DDBJ whole genome shotgun (WGS) entry which is preliminary data.</text>
</comment>
<evidence type="ECO:0000313" key="2">
    <source>
        <dbReference type="EMBL" id="PIC37505.1"/>
    </source>
</evidence>
<dbReference type="OrthoDB" id="6114029at2759"/>
<feature type="compositionally biased region" description="Basic residues" evidence="1">
    <location>
        <begin position="9"/>
        <end position="25"/>
    </location>
</feature>
<organism evidence="2 3">
    <name type="scientific">Caenorhabditis nigoni</name>
    <dbReference type="NCBI Taxonomy" id="1611254"/>
    <lineage>
        <taxon>Eukaryota</taxon>
        <taxon>Metazoa</taxon>
        <taxon>Ecdysozoa</taxon>
        <taxon>Nematoda</taxon>
        <taxon>Chromadorea</taxon>
        <taxon>Rhabditida</taxon>
        <taxon>Rhabditina</taxon>
        <taxon>Rhabditomorpha</taxon>
        <taxon>Rhabditoidea</taxon>
        <taxon>Rhabditidae</taxon>
        <taxon>Peloderinae</taxon>
        <taxon>Caenorhabditis</taxon>
    </lineage>
</organism>
<dbReference type="Proteomes" id="UP000230233">
    <property type="component" value="Chromosome IV"/>
</dbReference>
<gene>
    <name evidence="2" type="primary">Cnig_chr_IV.g16111</name>
    <name evidence="2" type="ORF">B9Z55_016111</name>
</gene>
<reference evidence="3" key="1">
    <citation type="submission" date="2017-10" db="EMBL/GenBank/DDBJ databases">
        <title>Rapid genome shrinkage in a self-fertile nematode reveals novel sperm competition proteins.</title>
        <authorList>
            <person name="Yin D."/>
            <person name="Schwarz E.M."/>
            <person name="Thomas C.G."/>
            <person name="Felde R.L."/>
            <person name="Korf I.F."/>
            <person name="Cutter A.D."/>
            <person name="Schartner C.M."/>
            <person name="Ralston E.J."/>
            <person name="Meyer B.J."/>
            <person name="Haag E.S."/>
        </authorList>
    </citation>
    <scope>NUCLEOTIDE SEQUENCE [LARGE SCALE GENOMIC DNA]</scope>
    <source>
        <strain evidence="3">JU1422</strain>
    </source>
</reference>
<sequence>MVNAETVVKKRHYNKKERAKRRKQLGLHEESEARKTKEFCQKVKERTQNMQEFLKMTGRNPSMTEQRLLNIGGVVQSQQNNGNEVKLLALL</sequence>
<feature type="region of interest" description="Disordered" evidence="1">
    <location>
        <begin position="1"/>
        <end position="34"/>
    </location>
</feature>